<feature type="domain" description="FAD-binding FR-type" evidence="6">
    <location>
        <begin position="100"/>
        <end position="200"/>
    </location>
</feature>
<dbReference type="CDD" id="cd06189">
    <property type="entry name" value="flavin_oxioreductase"/>
    <property type="match status" value="1"/>
</dbReference>
<keyword evidence="1" id="KW-0813">Transport</keyword>
<dbReference type="PROSITE" id="PS00197">
    <property type="entry name" value="2FE2S_FER_1"/>
    <property type="match status" value="1"/>
</dbReference>
<keyword evidence="3" id="KW-0274">FAD</keyword>
<evidence type="ECO:0000313" key="8">
    <source>
        <dbReference type="Proteomes" id="UP000191110"/>
    </source>
</evidence>
<sequence>MSFKVTVEPSGHEFTPGADEAILDAALNNGLAFPYGCRNGACGACKCKKLSGDYDYGENEPMAITPDEQADGIILTCQAIPRSDMVLEVKEITSNKEIEVKNVPCRVESLDKLSHDVIRMILKMPDADEMQFLPGQYIDILLEDGRRRAFSIANAPRNDSRIELHIRHVEGGDYTGYIFNEMKEKEIIRIEGPHGTFFLREDNERPIVLMGGGTGFAPLKGILEHCFDSSNSRPVHLFWGVRAKEDLYMNDVAEKWANEYAFLTFTSVLSEPKAEDNWEGKTGFVHEAVAETYPDLSGHDVYMSGPPAMIHAAKDTFVAKGLSLDNLFSDSFDFANDK</sequence>
<dbReference type="Gene3D" id="2.40.30.10">
    <property type="entry name" value="Translation factors"/>
    <property type="match status" value="1"/>
</dbReference>
<dbReference type="InterPro" id="IPR039261">
    <property type="entry name" value="FNR_nucleotide-bd"/>
</dbReference>
<dbReference type="Pfam" id="PF00111">
    <property type="entry name" value="Fer2"/>
    <property type="match status" value="1"/>
</dbReference>
<evidence type="ECO:0000256" key="1">
    <source>
        <dbReference type="ARBA" id="ARBA00022448"/>
    </source>
</evidence>
<dbReference type="RefSeq" id="WP_078483559.1">
    <property type="nucleotide sequence ID" value="NZ_MPRL01000026.1"/>
</dbReference>
<dbReference type="InterPro" id="IPR017927">
    <property type="entry name" value="FAD-bd_FR_type"/>
</dbReference>
<evidence type="ECO:0000259" key="5">
    <source>
        <dbReference type="PROSITE" id="PS51085"/>
    </source>
</evidence>
<gene>
    <name evidence="7" type="ORF">BOW53_07975</name>
</gene>
<dbReference type="CDD" id="cd00207">
    <property type="entry name" value="fer2"/>
    <property type="match status" value="1"/>
</dbReference>
<name>A0A1T2L5K3_9GAMM</name>
<dbReference type="GO" id="GO:0051537">
    <property type="term" value="F:2 iron, 2 sulfur cluster binding"/>
    <property type="evidence" value="ECO:0007669"/>
    <property type="project" value="InterPro"/>
</dbReference>
<dbReference type="InterPro" id="IPR001433">
    <property type="entry name" value="OxRdtase_FAD/NAD-bd"/>
</dbReference>
<comment type="caution">
    <text evidence="7">The sequence shown here is derived from an EMBL/GenBank/DDBJ whole genome shotgun (WGS) entry which is preliminary data.</text>
</comment>
<dbReference type="AlphaFoldDB" id="A0A1T2L5K3"/>
<keyword evidence="4" id="KW-0408">Iron</keyword>
<dbReference type="SUPFAM" id="SSF63380">
    <property type="entry name" value="Riboflavin synthase domain-like"/>
    <property type="match status" value="1"/>
</dbReference>
<protein>
    <submittedName>
        <fullName evidence="7">CDP-6-deoxy-delta-3,4-glucoseen reductase</fullName>
    </submittedName>
</protein>
<feature type="domain" description="2Fe-2S ferredoxin-type" evidence="5">
    <location>
        <begin position="3"/>
        <end position="93"/>
    </location>
</feature>
<dbReference type="InterPro" id="IPR006058">
    <property type="entry name" value="2Fe2S_fd_BS"/>
</dbReference>
<dbReference type="InterPro" id="IPR036010">
    <property type="entry name" value="2Fe-2S_ferredoxin-like_sf"/>
</dbReference>
<evidence type="ECO:0000256" key="4">
    <source>
        <dbReference type="ARBA" id="ARBA00023004"/>
    </source>
</evidence>
<evidence type="ECO:0000259" key="6">
    <source>
        <dbReference type="PROSITE" id="PS51384"/>
    </source>
</evidence>
<dbReference type="InterPro" id="IPR001709">
    <property type="entry name" value="Flavoprot_Pyr_Nucl_cyt_Rdtase"/>
</dbReference>
<dbReference type="PRINTS" id="PR00410">
    <property type="entry name" value="PHEHYDRXLASE"/>
</dbReference>
<dbReference type="PANTHER" id="PTHR43644:SF1">
    <property type="entry name" value="NAD(P)H-FLAVIN REDUCTASE"/>
    <property type="match status" value="1"/>
</dbReference>
<dbReference type="SUPFAM" id="SSF54292">
    <property type="entry name" value="2Fe-2S ferredoxin-like"/>
    <property type="match status" value="1"/>
</dbReference>
<dbReference type="Gene3D" id="3.40.50.80">
    <property type="entry name" value="Nucleotide-binding domain of ferredoxin-NADP reductase (FNR) module"/>
    <property type="match status" value="1"/>
</dbReference>
<evidence type="ECO:0000256" key="2">
    <source>
        <dbReference type="ARBA" id="ARBA00022630"/>
    </source>
</evidence>
<dbReference type="InterPro" id="IPR001041">
    <property type="entry name" value="2Fe-2S_ferredoxin-type"/>
</dbReference>
<dbReference type="OrthoDB" id="9806195at2"/>
<dbReference type="PROSITE" id="PS51384">
    <property type="entry name" value="FAD_FR"/>
    <property type="match status" value="1"/>
</dbReference>
<keyword evidence="2" id="KW-0285">Flavoprotein</keyword>
<accession>A0A1T2L5K3</accession>
<keyword evidence="8" id="KW-1185">Reference proteome</keyword>
<dbReference type="Proteomes" id="UP000191110">
    <property type="component" value="Unassembled WGS sequence"/>
</dbReference>
<evidence type="ECO:0000256" key="3">
    <source>
        <dbReference type="ARBA" id="ARBA00022827"/>
    </source>
</evidence>
<dbReference type="SUPFAM" id="SSF52343">
    <property type="entry name" value="Ferredoxin reductase-like, C-terminal NADP-linked domain"/>
    <property type="match status" value="1"/>
</dbReference>
<dbReference type="InterPro" id="IPR017938">
    <property type="entry name" value="Riboflavin_synthase-like_b-brl"/>
</dbReference>
<reference evidence="7 8" key="1">
    <citation type="submission" date="2016-11" db="EMBL/GenBank/DDBJ databases">
        <title>Mixed transmission modes and dynamic genome evolution in an obligate animal-bacterial symbiosis.</title>
        <authorList>
            <person name="Russell S.L."/>
            <person name="Corbett-Detig R.B."/>
            <person name="Cavanaugh C.M."/>
        </authorList>
    </citation>
    <scope>NUCLEOTIDE SEQUENCE [LARGE SCALE GENOMIC DNA]</scope>
    <source>
        <strain evidence="7">Sveles-Q1</strain>
    </source>
</reference>
<dbReference type="Pfam" id="PF00175">
    <property type="entry name" value="NAD_binding_1"/>
    <property type="match status" value="1"/>
</dbReference>
<dbReference type="Pfam" id="PF00970">
    <property type="entry name" value="FAD_binding_6"/>
    <property type="match status" value="1"/>
</dbReference>
<dbReference type="InterPro" id="IPR008333">
    <property type="entry name" value="Cbr1-like_FAD-bd_dom"/>
</dbReference>
<evidence type="ECO:0000313" key="7">
    <source>
        <dbReference type="EMBL" id="OOZ40398.1"/>
    </source>
</evidence>
<proteinExistence type="predicted"/>
<dbReference type="EMBL" id="MPRL01000026">
    <property type="protein sequence ID" value="OOZ40398.1"/>
    <property type="molecule type" value="Genomic_DNA"/>
</dbReference>
<dbReference type="PROSITE" id="PS51085">
    <property type="entry name" value="2FE2S_FER_2"/>
    <property type="match status" value="1"/>
</dbReference>
<dbReference type="GO" id="GO:0016491">
    <property type="term" value="F:oxidoreductase activity"/>
    <property type="evidence" value="ECO:0007669"/>
    <property type="project" value="InterPro"/>
</dbReference>
<organism evidence="7 8">
    <name type="scientific">Solemya pervernicosa gill symbiont</name>
    <dbReference type="NCBI Taxonomy" id="642797"/>
    <lineage>
        <taxon>Bacteria</taxon>
        <taxon>Pseudomonadati</taxon>
        <taxon>Pseudomonadota</taxon>
        <taxon>Gammaproteobacteria</taxon>
        <taxon>sulfur-oxidizing symbionts</taxon>
    </lineage>
</organism>
<dbReference type="InterPro" id="IPR012675">
    <property type="entry name" value="Beta-grasp_dom_sf"/>
</dbReference>
<dbReference type="Gene3D" id="3.10.20.30">
    <property type="match status" value="1"/>
</dbReference>
<dbReference type="PRINTS" id="PR00371">
    <property type="entry name" value="FPNCR"/>
</dbReference>
<dbReference type="PANTHER" id="PTHR43644">
    <property type="entry name" value="NA(+)-TRANSLOCATING NADH-QUINONE REDUCTASE SUBUNIT"/>
    <property type="match status" value="1"/>
</dbReference>